<sequence>MNGAAGFDSSPRSLSRPGSPSGPDLGRPPRIRCVLPACPVHGSRIADASRPMFVVTGCAHAGDADFCAGFGWAVSRARRCGPDVVTGVAGAVASGGGKKACRGGKKAVGRDSQGLHEPPGRRFRVAARALGLCFEGGGRDALTVVPRTGEGGRCFGVAASVREQWFQAMARRWTAAFCAAAEVRGRRFRDGPETRERRFRDGPETRERPFPGGGGDVGTAVPGWGRRRGDGPFRGWCRERVEWVLGGRLPGGRNAASDGAPGSALIGVRKAPDVFAGERGR</sequence>
<comment type="caution">
    <text evidence="2">The sequence shown here is derived from an EMBL/GenBank/DDBJ whole genome shotgun (WGS) entry which is preliminary data.</text>
</comment>
<dbReference type="AlphaFoldDB" id="A0A7W7GVR6"/>
<accession>A0A7W7GVR6</accession>
<name>A0A7W7GVR6_9ACTN</name>
<evidence type="ECO:0000256" key="1">
    <source>
        <dbReference type="SAM" id="MobiDB-lite"/>
    </source>
</evidence>
<dbReference type="Proteomes" id="UP000546162">
    <property type="component" value="Unassembled WGS sequence"/>
</dbReference>
<feature type="region of interest" description="Disordered" evidence="1">
    <location>
        <begin position="248"/>
        <end position="281"/>
    </location>
</feature>
<protein>
    <submittedName>
        <fullName evidence="2">Uncharacterized protein</fullName>
    </submittedName>
</protein>
<evidence type="ECO:0000313" key="2">
    <source>
        <dbReference type="EMBL" id="MBB4739107.1"/>
    </source>
</evidence>
<gene>
    <name evidence="2" type="ORF">BJY16_002566</name>
</gene>
<dbReference type="EMBL" id="JACHNB010000001">
    <property type="protein sequence ID" value="MBB4739107.1"/>
    <property type="molecule type" value="Genomic_DNA"/>
</dbReference>
<organism evidence="2 3">
    <name type="scientific">Actinoplanes octamycinicus</name>
    <dbReference type="NCBI Taxonomy" id="135948"/>
    <lineage>
        <taxon>Bacteria</taxon>
        <taxon>Bacillati</taxon>
        <taxon>Actinomycetota</taxon>
        <taxon>Actinomycetes</taxon>
        <taxon>Micromonosporales</taxon>
        <taxon>Micromonosporaceae</taxon>
        <taxon>Actinoplanes</taxon>
    </lineage>
</organism>
<reference evidence="2 3" key="1">
    <citation type="submission" date="2020-08" db="EMBL/GenBank/DDBJ databases">
        <title>Sequencing the genomes of 1000 actinobacteria strains.</title>
        <authorList>
            <person name="Klenk H.-P."/>
        </authorList>
    </citation>
    <scope>NUCLEOTIDE SEQUENCE [LARGE SCALE GENOMIC DNA]</scope>
    <source>
        <strain evidence="2 3">DSM 45809</strain>
    </source>
</reference>
<feature type="compositionally biased region" description="Basic and acidic residues" evidence="1">
    <location>
        <begin position="189"/>
        <end position="209"/>
    </location>
</feature>
<evidence type="ECO:0000313" key="3">
    <source>
        <dbReference type="Proteomes" id="UP000546162"/>
    </source>
</evidence>
<feature type="region of interest" description="Disordered" evidence="1">
    <location>
        <begin position="189"/>
        <end position="226"/>
    </location>
</feature>
<feature type="compositionally biased region" description="Low complexity" evidence="1">
    <location>
        <begin position="8"/>
        <end position="25"/>
    </location>
</feature>
<keyword evidence="3" id="KW-1185">Reference proteome</keyword>
<proteinExistence type="predicted"/>
<feature type="region of interest" description="Disordered" evidence="1">
    <location>
        <begin position="1"/>
        <end position="28"/>
    </location>
</feature>
<feature type="compositionally biased region" description="Basic and acidic residues" evidence="1">
    <location>
        <begin position="270"/>
        <end position="281"/>
    </location>
</feature>